<keyword evidence="3" id="KW-1185">Reference proteome</keyword>
<reference evidence="2" key="1">
    <citation type="submission" date="2020-08" db="EMBL/GenBank/DDBJ databases">
        <title>Multicomponent nature underlies the extraordinary mechanical properties of spider dragline silk.</title>
        <authorList>
            <person name="Kono N."/>
            <person name="Nakamura H."/>
            <person name="Mori M."/>
            <person name="Yoshida Y."/>
            <person name="Ohtoshi R."/>
            <person name="Malay A.D."/>
            <person name="Moran D.A.P."/>
            <person name="Tomita M."/>
            <person name="Numata K."/>
            <person name="Arakawa K."/>
        </authorList>
    </citation>
    <scope>NUCLEOTIDE SEQUENCE</scope>
</reference>
<organism evidence="2 3">
    <name type="scientific">Nephila pilipes</name>
    <name type="common">Giant wood spider</name>
    <name type="synonym">Nephila maculata</name>
    <dbReference type="NCBI Taxonomy" id="299642"/>
    <lineage>
        <taxon>Eukaryota</taxon>
        <taxon>Metazoa</taxon>
        <taxon>Ecdysozoa</taxon>
        <taxon>Arthropoda</taxon>
        <taxon>Chelicerata</taxon>
        <taxon>Arachnida</taxon>
        <taxon>Araneae</taxon>
        <taxon>Araneomorphae</taxon>
        <taxon>Entelegynae</taxon>
        <taxon>Araneoidea</taxon>
        <taxon>Nephilidae</taxon>
        <taxon>Nephila</taxon>
    </lineage>
</organism>
<dbReference type="EMBL" id="BMAW01081333">
    <property type="protein sequence ID" value="GFU23928.1"/>
    <property type="molecule type" value="Genomic_DNA"/>
</dbReference>
<feature type="region of interest" description="Disordered" evidence="1">
    <location>
        <begin position="83"/>
        <end position="102"/>
    </location>
</feature>
<accession>A0A8X6UIF3</accession>
<comment type="caution">
    <text evidence="2">The sequence shown here is derived from an EMBL/GenBank/DDBJ whole genome shotgun (WGS) entry which is preliminary data.</text>
</comment>
<dbReference type="OrthoDB" id="8033604at2759"/>
<gene>
    <name evidence="2" type="ORF">NPIL_256321</name>
</gene>
<dbReference type="Proteomes" id="UP000887013">
    <property type="component" value="Unassembled WGS sequence"/>
</dbReference>
<dbReference type="AlphaFoldDB" id="A0A8X6UIF3"/>
<protein>
    <submittedName>
        <fullName evidence="2">Uncharacterized protein</fullName>
    </submittedName>
</protein>
<evidence type="ECO:0000256" key="1">
    <source>
        <dbReference type="SAM" id="MobiDB-lite"/>
    </source>
</evidence>
<sequence length="144" mass="16882">MDVCLSCSPDLNEFETLKTELSQFLQKGGMQLHKWCCRRTPTHEFQTFPLDRNSKEGGFVNCSDLLQLESGKLDFVIIRPQKSKRYSEESFPSKSEESTKSEAVGRVHSLRKYFAGTRAMWANDWYLRPHFIFEMFRFASPRQL</sequence>
<name>A0A8X6UIF3_NEPPI</name>
<proteinExistence type="predicted"/>
<evidence type="ECO:0000313" key="3">
    <source>
        <dbReference type="Proteomes" id="UP000887013"/>
    </source>
</evidence>
<evidence type="ECO:0000313" key="2">
    <source>
        <dbReference type="EMBL" id="GFU23928.1"/>
    </source>
</evidence>